<evidence type="ECO:0000256" key="5">
    <source>
        <dbReference type="PROSITE-ProRule" id="PRU01091"/>
    </source>
</evidence>
<dbReference type="EMBL" id="BAABKN010000015">
    <property type="protein sequence ID" value="GAA4740001.1"/>
    <property type="molecule type" value="Genomic_DNA"/>
</dbReference>
<keyword evidence="3 5" id="KW-0238">DNA-binding</keyword>
<sequence length="265" mass="29077">MPRRAVVIEDDADIASLLELALSSQGFEVAIATDGQEGVALVTALKPDLVTLDVGLPGIDGLEVCRRIRPITDAYVVMVTSQAEEIDRLIGLETGADDYLAKPISVRELKARVNAMFRRPRHFFEVPDAAYDVAPVAAIAEAAGAAEHEVLRHGDLLVDVDAHRAWRAGEEVVLTPTEFDLLTTLMRSPTRVWPRALLMQEVWGQSWGETHHVEVHMGNLRRKLGDRRGEVRFVETVRGVGYRLRAASSSTEPEPSRAPIGSSTS</sequence>
<dbReference type="Pfam" id="PF00072">
    <property type="entry name" value="Response_reg"/>
    <property type="match status" value="1"/>
</dbReference>
<feature type="modified residue" description="4-aspartylphosphate" evidence="4">
    <location>
        <position position="53"/>
    </location>
</feature>
<evidence type="ECO:0000256" key="4">
    <source>
        <dbReference type="PROSITE-ProRule" id="PRU00169"/>
    </source>
</evidence>
<dbReference type="Proteomes" id="UP001499882">
    <property type="component" value="Unassembled WGS sequence"/>
</dbReference>
<dbReference type="SUPFAM" id="SSF46894">
    <property type="entry name" value="C-terminal effector domain of the bipartite response regulators"/>
    <property type="match status" value="1"/>
</dbReference>
<proteinExistence type="predicted"/>
<organism evidence="9 10">
    <name type="scientific">Nocardioides endophyticus</name>
    <dbReference type="NCBI Taxonomy" id="1353775"/>
    <lineage>
        <taxon>Bacteria</taxon>
        <taxon>Bacillati</taxon>
        <taxon>Actinomycetota</taxon>
        <taxon>Actinomycetes</taxon>
        <taxon>Propionibacteriales</taxon>
        <taxon>Nocardioidaceae</taxon>
        <taxon>Nocardioides</taxon>
    </lineage>
</organism>
<dbReference type="InterPro" id="IPR039420">
    <property type="entry name" value="WalR-like"/>
</dbReference>
<evidence type="ECO:0000259" key="8">
    <source>
        <dbReference type="PROSITE" id="PS51755"/>
    </source>
</evidence>
<dbReference type="PANTHER" id="PTHR48111:SF40">
    <property type="entry name" value="PHOSPHATE REGULON TRANSCRIPTIONAL REGULATORY PROTEIN PHOB"/>
    <property type="match status" value="1"/>
</dbReference>
<dbReference type="InterPro" id="IPR001789">
    <property type="entry name" value="Sig_transdc_resp-reg_receiver"/>
</dbReference>
<dbReference type="PROSITE" id="PS50110">
    <property type="entry name" value="RESPONSE_REGULATORY"/>
    <property type="match status" value="1"/>
</dbReference>
<dbReference type="Gene3D" id="1.10.10.10">
    <property type="entry name" value="Winged helix-like DNA-binding domain superfamily/Winged helix DNA-binding domain"/>
    <property type="match status" value="1"/>
</dbReference>
<dbReference type="SUPFAM" id="SSF52172">
    <property type="entry name" value="CheY-like"/>
    <property type="match status" value="1"/>
</dbReference>
<evidence type="ECO:0000256" key="1">
    <source>
        <dbReference type="ARBA" id="ARBA00022553"/>
    </source>
</evidence>
<dbReference type="RefSeq" id="WP_345527167.1">
    <property type="nucleotide sequence ID" value="NZ_BAABKN010000015.1"/>
</dbReference>
<feature type="DNA-binding region" description="OmpR/PhoB-type" evidence="5">
    <location>
        <begin position="148"/>
        <end position="246"/>
    </location>
</feature>
<evidence type="ECO:0000256" key="3">
    <source>
        <dbReference type="ARBA" id="ARBA00023125"/>
    </source>
</evidence>
<evidence type="ECO:0000256" key="6">
    <source>
        <dbReference type="SAM" id="MobiDB-lite"/>
    </source>
</evidence>
<feature type="domain" description="OmpR/PhoB-type" evidence="8">
    <location>
        <begin position="148"/>
        <end position="246"/>
    </location>
</feature>
<accession>A0ABP8YY39</accession>
<dbReference type="InterPro" id="IPR011006">
    <property type="entry name" value="CheY-like_superfamily"/>
</dbReference>
<evidence type="ECO:0000256" key="2">
    <source>
        <dbReference type="ARBA" id="ARBA00023012"/>
    </source>
</evidence>
<name>A0ABP8YY39_9ACTN</name>
<comment type="caution">
    <text evidence="9">The sequence shown here is derived from an EMBL/GenBank/DDBJ whole genome shotgun (WGS) entry which is preliminary data.</text>
</comment>
<reference evidence="10" key="1">
    <citation type="journal article" date="2019" name="Int. J. Syst. Evol. Microbiol.">
        <title>The Global Catalogue of Microorganisms (GCM) 10K type strain sequencing project: providing services to taxonomists for standard genome sequencing and annotation.</title>
        <authorList>
            <consortium name="The Broad Institute Genomics Platform"/>
            <consortium name="The Broad Institute Genome Sequencing Center for Infectious Disease"/>
            <person name="Wu L."/>
            <person name="Ma J."/>
        </authorList>
    </citation>
    <scope>NUCLEOTIDE SEQUENCE [LARGE SCALE GENOMIC DNA]</scope>
    <source>
        <strain evidence="10">JCM 18532</strain>
    </source>
</reference>
<dbReference type="InterPro" id="IPR016032">
    <property type="entry name" value="Sig_transdc_resp-reg_C-effctor"/>
</dbReference>
<dbReference type="Gene3D" id="3.40.50.2300">
    <property type="match status" value="1"/>
</dbReference>
<dbReference type="PANTHER" id="PTHR48111">
    <property type="entry name" value="REGULATOR OF RPOS"/>
    <property type="match status" value="1"/>
</dbReference>
<dbReference type="InterPro" id="IPR036388">
    <property type="entry name" value="WH-like_DNA-bd_sf"/>
</dbReference>
<gene>
    <name evidence="9" type="ORF">GCM10023350_25540</name>
</gene>
<keyword evidence="10" id="KW-1185">Reference proteome</keyword>
<dbReference type="CDD" id="cd00383">
    <property type="entry name" value="trans_reg_C"/>
    <property type="match status" value="1"/>
</dbReference>
<dbReference type="Pfam" id="PF00486">
    <property type="entry name" value="Trans_reg_C"/>
    <property type="match status" value="1"/>
</dbReference>
<dbReference type="InterPro" id="IPR001867">
    <property type="entry name" value="OmpR/PhoB-type_DNA-bd"/>
</dbReference>
<dbReference type="Gene3D" id="6.10.250.690">
    <property type="match status" value="1"/>
</dbReference>
<protein>
    <submittedName>
        <fullName evidence="9">Response regulator transcription factor</fullName>
    </submittedName>
</protein>
<feature type="region of interest" description="Disordered" evidence="6">
    <location>
        <begin position="245"/>
        <end position="265"/>
    </location>
</feature>
<evidence type="ECO:0000313" key="10">
    <source>
        <dbReference type="Proteomes" id="UP001499882"/>
    </source>
</evidence>
<evidence type="ECO:0000313" key="9">
    <source>
        <dbReference type="EMBL" id="GAA4740001.1"/>
    </source>
</evidence>
<dbReference type="SMART" id="SM00862">
    <property type="entry name" value="Trans_reg_C"/>
    <property type="match status" value="1"/>
</dbReference>
<feature type="domain" description="Response regulatory" evidence="7">
    <location>
        <begin position="4"/>
        <end position="117"/>
    </location>
</feature>
<keyword evidence="2" id="KW-0902">Two-component regulatory system</keyword>
<evidence type="ECO:0000259" key="7">
    <source>
        <dbReference type="PROSITE" id="PS50110"/>
    </source>
</evidence>
<dbReference type="PROSITE" id="PS51755">
    <property type="entry name" value="OMPR_PHOB"/>
    <property type="match status" value="1"/>
</dbReference>
<keyword evidence="1 4" id="KW-0597">Phosphoprotein</keyword>
<dbReference type="SMART" id="SM00448">
    <property type="entry name" value="REC"/>
    <property type="match status" value="1"/>
</dbReference>